<evidence type="ECO:0000313" key="1">
    <source>
        <dbReference type="EMBL" id="RAU81338.1"/>
    </source>
</evidence>
<dbReference type="EMBL" id="QMDV01000006">
    <property type="protein sequence ID" value="RAU81338.1"/>
    <property type="molecule type" value="Genomic_DNA"/>
</dbReference>
<proteinExistence type="predicted"/>
<dbReference type="Proteomes" id="UP000251692">
    <property type="component" value="Unassembled WGS sequence"/>
</dbReference>
<name>A0A364RAR8_9BACT</name>
<reference evidence="2 3" key="1">
    <citation type="submission" date="2018-06" db="EMBL/GenBank/DDBJ databases">
        <authorList>
            <person name="Liu Z.-W."/>
        </authorList>
    </citation>
    <scope>NUCLEOTIDE SEQUENCE [LARGE SCALE GENOMIC DNA]</scope>
    <source>
        <strain evidence="2 3">2b14</strain>
    </source>
</reference>
<sequence>MMPSLPIVIRCPKCGNQMKKQVLYSGNTFGAAYYTDGKMEAPMLPELPQITKCPACKELFWIDEAEEVGEYFPMPLLPGEKEIPSVRFLSITDYDKALRRKLSRSKEDELYLRRQLWWRFNDRVRRGKALVNSPREERIWKTNLALLEGILDDNDPEQRIMKAEVLRHLGFFLLASTKLEFVRDEQYKQVVDIIKQACKEQKTEVLKVEDN</sequence>
<evidence type="ECO:0008006" key="4">
    <source>
        <dbReference type="Google" id="ProtNLM"/>
    </source>
</evidence>
<evidence type="ECO:0000313" key="3">
    <source>
        <dbReference type="Proteomes" id="UP000251692"/>
    </source>
</evidence>
<gene>
    <name evidence="1" type="ORF">DP923_16015</name>
    <name evidence="2" type="ORF">DP923_16360</name>
</gene>
<keyword evidence="3" id="KW-1185">Reference proteome</keyword>
<dbReference type="OrthoDB" id="1100984at2"/>
<dbReference type="AlphaFoldDB" id="A0A364RAR8"/>
<accession>A0A364RAR8</accession>
<dbReference type="RefSeq" id="WP_112306903.1">
    <property type="nucleotide sequence ID" value="NZ_QMDV01000006.1"/>
</dbReference>
<organism evidence="2 3">
    <name type="scientific">Pontibacter arcticus</name>
    <dbReference type="NCBI Taxonomy" id="2080288"/>
    <lineage>
        <taxon>Bacteria</taxon>
        <taxon>Pseudomonadati</taxon>
        <taxon>Bacteroidota</taxon>
        <taxon>Cytophagia</taxon>
        <taxon>Cytophagales</taxon>
        <taxon>Hymenobacteraceae</taxon>
        <taxon>Pontibacter</taxon>
    </lineage>
</organism>
<protein>
    <recommendedName>
        <fullName evidence="4">CpXC protein</fullName>
    </recommendedName>
</protein>
<evidence type="ECO:0000313" key="2">
    <source>
        <dbReference type="EMBL" id="RAU81403.1"/>
    </source>
</evidence>
<comment type="caution">
    <text evidence="2">The sequence shown here is derived from an EMBL/GenBank/DDBJ whole genome shotgun (WGS) entry which is preliminary data.</text>
</comment>
<dbReference type="EMBL" id="QMDV01000006">
    <property type="protein sequence ID" value="RAU81403.1"/>
    <property type="molecule type" value="Genomic_DNA"/>
</dbReference>
<reference evidence="2 3" key="2">
    <citation type="submission" date="2018-07" db="EMBL/GenBank/DDBJ databases">
        <title>Pontibacter sp. 2b14 genomic sequence and assembly.</title>
        <authorList>
            <person name="Du Z.-J."/>
        </authorList>
    </citation>
    <scope>NUCLEOTIDE SEQUENCE [LARGE SCALE GENOMIC DNA]</scope>
    <source>
        <strain evidence="2 3">2b14</strain>
    </source>
</reference>